<protein>
    <submittedName>
        <fullName evidence="1">Uncharacterized protein</fullName>
    </submittedName>
</protein>
<dbReference type="Proteomes" id="UP000199385">
    <property type="component" value="Chromosome I"/>
</dbReference>
<sequence length="277" mass="29881">MTDWRSLWDAVVASDVSTRDGLGWEFTNRTGAPAWAVFREDGGPFPVFSAARGHIMPSADDLAAMTREAVADLLAAAGLADRHGWITENISAALLLASMSVESWEGVEWALESGPDDVAIAWAEPDAARTPYAWLRAIGADASAEVSIYQDGTLSGLCFIPTVELRLPELDSGSLRSRRGIPLVRGPINQVEVVYDTVVEGCQGGGLVSEVLLHGDHASTLLIAAEAYSRHEWHLFDESVVALTEPTTADALAWIPERQRWPTRAVPPESVRASRPA</sequence>
<name>A0A1A8Z0C3_9ACTN</name>
<dbReference type="RefSeq" id="WP_091655824.1">
    <property type="nucleotide sequence ID" value="NZ_LT594323.1"/>
</dbReference>
<dbReference type="PATRIC" id="fig|261654.4.peg.131"/>
<accession>A0A1A8Z0C3</accession>
<gene>
    <name evidence="1" type="ORF">GA0070611_0134</name>
</gene>
<proteinExistence type="predicted"/>
<reference evidence="2" key="1">
    <citation type="submission" date="2016-06" db="EMBL/GenBank/DDBJ databases">
        <authorList>
            <person name="Varghese N."/>
            <person name="Submissions Spin"/>
        </authorList>
    </citation>
    <scope>NUCLEOTIDE SEQUENCE [LARGE SCALE GENOMIC DNA]</scope>
    <source>
        <strain evidence="2">DSM 44815</strain>
    </source>
</reference>
<keyword evidence="2" id="KW-1185">Reference proteome</keyword>
<dbReference type="EMBL" id="LT594323">
    <property type="protein sequence ID" value="SBT37235.1"/>
    <property type="molecule type" value="Genomic_DNA"/>
</dbReference>
<evidence type="ECO:0000313" key="2">
    <source>
        <dbReference type="Proteomes" id="UP000199385"/>
    </source>
</evidence>
<evidence type="ECO:0000313" key="1">
    <source>
        <dbReference type="EMBL" id="SBT37235.1"/>
    </source>
</evidence>
<dbReference type="AlphaFoldDB" id="A0A1A8Z0C3"/>
<organism evidence="1 2">
    <name type="scientific">Micromonospora auratinigra</name>
    <dbReference type="NCBI Taxonomy" id="261654"/>
    <lineage>
        <taxon>Bacteria</taxon>
        <taxon>Bacillati</taxon>
        <taxon>Actinomycetota</taxon>
        <taxon>Actinomycetes</taxon>
        <taxon>Micromonosporales</taxon>
        <taxon>Micromonosporaceae</taxon>
        <taxon>Micromonospora</taxon>
    </lineage>
</organism>
<dbReference type="OrthoDB" id="4829854at2"/>